<protein>
    <recommendedName>
        <fullName evidence="1">DNA ligase D polymerase domain-containing protein</fullName>
    </recommendedName>
</protein>
<accession>A0A7R7HXW2</accession>
<dbReference type="PANTHER" id="PTHR42705">
    <property type="entry name" value="BIFUNCTIONAL NON-HOMOLOGOUS END JOINING PROTEIN LIGD"/>
    <property type="match status" value="1"/>
</dbReference>
<dbReference type="KEGG" id="atl:Athai_35540"/>
<evidence type="ECO:0000259" key="1">
    <source>
        <dbReference type="Pfam" id="PF21686"/>
    </source>
</evidence>
<name>A0A7R7HXW2_9ACTN</name>
<proteinExistence type="predicted"/>
<keyword evidence="3" id="KW-1185">Reference proteome</keyword>
<gene>
    <name evidence="2" type="ORF">Athai_35540</name>
</gene>
<organism evidence="2 3">
    <name type="scientific">Actinocatenispora thailandica</name>
    <dbReference type="NCBI Taxonomy" id="227318"/>
    <lineage>
        <taxon>Bacteria</taxon>
        <taxon>Bacillati</taxon>
        <taxon>Actinomycetota</taxon>
        <taxon>Actinomycetes</taxon>
        <taxon>Micromonosporales</taxon>
        <taxon>Micromonosporaceae</taxon>
        <taxon>Actinocatenispora</taxon>
    </lineage>
</organism>
<evidence type="ECO:0000313" key="3">
    <source>
        <dbReference type="Proteomes" id="UP000611640"/>
    </source>
</evidence>
<dbReference type="Pfam" id="PF21686">
    <property type="entry name" value="LigD_Prim-Pol"/>
    <property type="match status" value="1"/>
</dbReference>
<dbReference type="InterPro" id="IPR014145">
    <property type="entry name" value="LigD_pol_dom"/>
</dbReference>
<sequence length="166" mass="18129">MTVQVGSRRVPLTHPDKVLFDGARDGGIDKAGLADYYRLVADRMLPHLREHPLALQRFPDGVGGSGFFAKKVPDSAPDWVHTVRVDRVTGGSVTMLCADDVATLVYLAGLAAVALHPWPSRASAPRRPVKLIFDLDPPGRTTSRPYGGPPWPCTSCWTSWTCRAIR</sequence>
<feature type="domain" description="DNA ligase D polymerase" evidence="1">
    <location>
        <begin position="30"/>
        <end position="139"/>
    </location>
</feature>
<reference evidence="2 3" key="1">
    <citation type="submission" date="2020-08" db="EMBL/GenBank/DDBJ databases">
        <title>Whole genome shotgun sequence of Actinocatenispora thailandica NBRC 105041.</title>
        <authorList>
            <person name="Komaki H."/>
            <person name="Tamura T."/>
        </authorList>
    </citation>
    <scope>NUCLEOTIDE SEQUENCE [LARGE SCALE GENOMIC DNA]</scope>
    <source>
        <strain evidence="2 3">NBRC 105041</strain>
    </source>
</reference>
<dbReference type="PANTHER" id="PTHR42705:SF2">
    <property type="entry name" value="BIFUNCTIONAL NON-HOMOLOGOUS END JOINING PROTEIN LIGD"/>
    <property type="match status" value="1"/>
</dbReference>
<dbReference type="InterPro" id="IPR052171">
    <property type="entry name" value="NHEJ_LigD"/>
</dbReference>
<evidence type="ECO:0000313" key="2">
    <source>
        <dbReference type="EMBL" id="BCJ36051.1"/>
    </source>
</evidence>
<dbReference type="Gene3D" id="3.90.920.10">
    <property type="entry name" value="DNA primase, PRIM domain"/>
    <property type="match status" value="1"/>
</dbReference>
<dbReference type="EMBL" id="AP023355">
    <property type="protein sequence ID" value="BCJ36051.1"/>
    <property type="molecule type" value="Genomic_DNA"/>
</dbReference>
<dbReference type="Proteomes" id="UP000611640">
    <property type="component" value="Chromosome"/>
</dbReference>
<dbReference type="AlphaFoldDB" id="A0A7R7HXW2"/>